<evidence type="ECO:0000313" key="3">
    <source>
        <dbReference type="Proteomes" id="UP000799436"/>
    </source>
</evidence>
<keyword evidence="3" id="KW-1185">Reference proteome</keyword>
<proteinExistence type="predicted"/>
<sequence length="94" mass="10207">MKSLPLNLALLTLSLSIRSVLAAIPNNPGQGNTGLDIYDACNDACWDSCKLGGSSAWANNDYKHSPGIEPGKSYFDCYCQEKEFGFKHFVGHHG</sequence>
<dbReference type="AlphaFoldDB" id="A0A6G1KTS9"/>
<dbReference type="EMBL" id="ML995961">
    <property type="protein sequence ID" value="KAF2763810.1"/>
    <property type="molecule type" value="Genomic_DNA"/>
</dbReference>
<protein>
    <submittedName>
        <fullName evidence="2">Uncharacterized protein</fullName>
    </submittedName>
</protein>
<evidence type="ECO:0000313" key="2">
    <source>
        <dbReference type="EMBL" id="KAF2763810.1"/>
    </source>
</evidence>
<feature type="signal peptide" evidence="1">
    <location>
        <begin position="1"/>
        <end position="22"/>
    </location>
</feature>
<dbReference type="Proteomes" id="UP000799436">
    <property type="component" value="Unassembled WGS sequence"/>
</dbReference>
<reference evidence="2" key="1">
    <citation type="journal article" date="2020" name="Stud. Mycol.">
        <title>101 Dothideomycetes genomes: a test case for predicting lifestyles and emergence of pathogens.</title>
        <authorList>
            <person name="Haridas S."/>
            <person name="Albert R."/>
            <person name="Binder M."/>
            <person name="Bloem J."/>
            <person name="Labutti K."/>
            <person name="Salamov A."/>
            <person name="Andreopoulos B."/>
            <person name="Baker S."/>
            <person name="Barry K."/>
            <person name="Bills G."/>
            <person name="Bluhm B."/>
            <person name="Cannon C."/>
            <person name="Castanera R."/>
            <person name="Culley D."/>
            <person name="Daum C."/>
            <person name="Ezra D."/>
            <person name="Gonzalez J."/>
            <person name="Henrissat B."/>
            <person name="Kuo A."/>
            <person name="Liang C."/>
            <person name="Lipzen A."/>
            <person name="Lutzoni F."/>
            <person name="Magnuson J."/>
            <person name="Mondo S."/>
            <person name="Nolan M."/>
            <person name="Ohm R."/>
            <person name="Pangilinan J."/>
            <person name="Park H.-J."/>
            <person name="Ramirez L."/>
            <person name="Alfaro M."/>
            <person name="Sun H."/>
            <person name="Tritt A."/>
            <person name="Yoshinaga Y."/>
            <person name="Zwiers L.-H."/>
            <person name="Turgeon B."/>
            <person name="Goodwin S."/>
            <person name="Spatafora J."/>
            <person name="Crous P."/>
            <person name="Grigoriev I."/>
        </authorList>
    </citation>
    <scope>NUCLEOTIDE SEQUENCE</scope>
    <source>
        <strain evidence="2">CBS 116005</strain>
    </source>
</reference>
<gene>
    <name evidence="2" type="ORF">EJ03DRAFT_356318</name>
</gene>
<keyword evidence="1" id="KW-0732">Signal</keyword>
<evidence type="ECO:0000256" key="1">
    <source>
        <dbReference type="SAM" id="SignalP"/>
    </source>
</evidence>
<feature type="chain" id="PRO_5026152398" evidence="1">
    <location>
        <begin position="23"/>
        <end position="94"/>
    </location>
</feature>
<name>A0A6G1KTS9_9PEZI</name>
<organism evidence="2 3">
    <name type="scientific">Teratosphaeria nubilosa</name>
    <dbReference type="NCBI Taxonomy" id="161662"/>
    <lineage>
        <taxon>Eukaryota</taxon>
        <taxon>Fungi</taxon>
        <taxon>Dikarya</taxon>
        <taxon>Ascomycota</taxon>
        <taxon>Pezizomycotina</taxon>
        <taxon>Dothideomycetes</taxon>
        <taxon>Dothideomycetidae</taxon>
        <taxon>Mycosphaerellales</taxon>
        <taxon>Teratosphaeriaceae</taxon>
        <taxon>Teratosphaeria</taxon>
    </lineage>
</organism>
<accession>A0A6G1KTS9</accession>